<gene>
    <name evidence="1" type="ordered locus">ETAE_2474</name>
</gene>
<reference evidence="1 2" key="1">
    <citation type="journal article" date="2009" name="PLoS ONE">
        <title>Genome sequence of the versatile fish pathogen Edwardsiella tarda provides insights into its adaptation to broad host ranges and intracellular niches.</title>
        <authorList>
            <person name="Wang Q."/>
            <person name="Yang M."/>
            <person name="Xiao J."/>
            <person name="Wu H."/>
            <person name="Wang X."/>
            <person name="Lv Y."/>
            <person name="Xu L."/>
            <person name="Zheng H."/>
            <person name="Wang S."/>
            <person name="Zhao G."/>
            <person name="Liu Q."/>
            <person name="Zhang Y."/>
        </authorList>
    </citation>
    <scope>NUCLEOTIDE SEQUENCE [LARGE SCALE GENOMIC DNA]</scope>
    <source>
        <strain evidence="2">EIB202 / CCTCC M208068</strain>
    </source>
</reference>
<keyword evidence="2" id="KW-1185">Reference proteome</keyword>
<organism evidence="1 2">
    <name type="scientific">Edwardsiella piscicida</name>
    <dbReference type="NCBI Taxonomy" id="1263550"/>
    <lineage>
        <taxon>Bacteria</taxon>
        <taxon>Pseudomonadati</taxon>
        <taxon>Pseudomonadota</taxon>
        <taxon>Gammaproteobacteria</taxon>
        <taxon>Enterobacterales</taxon>
        <taxon>Hafniaceae</taxon>
        <taxon>Edwardsiella</taxon>
    </lineage>
</organism>
<evidence type="ECO:0000313" key="2">
    <source>
        <dbReference type="Proteomes" id="UP000002634"/>
    </source>
</evidence>
<proteinExistence type="predicted"/>
<evidence type="ECO:0000313" key="1">
    <source>
        <dbReference type="EMBL" id="ACY85309.1"/>
    </source>
</evidence>
<protein>
    <submittedName>
        <fullName evidence="1">Uncharacterized protein</fullName>
    </submittedName>
</protein>
<dbReference type="KEGG" id="etr:ETAE_2474"/>
<dbReference type="Proteomes" id="UP000002634">
    <property type="component" value="Chromosome"/>
</dbReference>
<name>A0AAU8P4V3_EDWPI</name>
<sequence length="45" mass="5016">MMKDSLPTTVNGGMVGDRASITEQHDIAWLRHTFDLPKPGGHHIF</sequence>
<dbReference type="EMBL" id="CP001135">
    <property type="protein sequence ID" value="ACY85309.1"/>
    <property type="molecule type" value="Genomic_DNA"/>
</dbReference>
<dbReference type="AlphaFoldDB" id="A0AAU8P4V3"/>
<accession>A0AAU8P4V3</accession>